<dbReference type="GO" id="GO:0005509">
    <property type="term" value="F:calcium ion binding"/>
    <property type="evidence" value="ECO:0007669"/>
    <property type="project" value="InterPro"/>
</dbReference>
<keyword evidence="2" id="KW-1185">Reference proteome</keyword>
<evidence type="ECO:0000313" key="2">
    <source>
        <dbReference type="Proteomes" id="UP000076858"/>
    </source>
</evidence>
<dbReference type="CDD" id="cd00051">
    <property type="entry name" value="EFh"/>
    <property type="match status" value="1"/>
</dbReference>
<dbReference type="PROSITE" id="PS50222">
    <property type="entry name" value="EF_HAND_2"/>
    <property type="match status" value="2"/>
</dbReference>
<dbReference type="Gene3D" id="1.10.238.10">
    <property type="entry name" value="EF-hand"/>
    <property type="match status" value="1"/>
</dbReference>
<sequence>MPADNELTAKLTRRLDRNEALEQGQQVTNTYRTTGISIYSEFSEFSRKQIKEYEKAFKKYDAGGDGYLDLEELKVTMERLAAPQTHLSLKAMIKEVDEDQDGKLSFREFLLVFRKAAAGELPEDSGLCRLAALTDIDVGQVGVNGAANFFESKIEELTKTSKFEAEIREEQEMKKRELELKKLRQAEFKEKASLFSQQN</sequence>
<dbReference type="InterPro" id="IPR011992">
    <property type="entry name" value="EF-hand-dom_pair"/>
</dbReference>
<dbReference type="PROSITE" id="PS00018">
    <property type="entry name" value="EF_HAND_1"/>
    <property type="match status" value="1"/>
</dbReference>
<dbReference type="InterPro" id="IPR002048">
    <property type="entry name" value="EF_hand_dom"/>
</dbReference>
<proteinExistence type="predicted"/>
<dbReference type="PANTHER" id="PTHR13025">
    <property type="entry name" value="EF-HAND DOMAIN-CONTAINING PROTEIN D"/>
    <property type="match status" value="1"/>
</dbReference>
<accession>A0A0P5Z247</accession>
<dbReference type="InterPro" id="IPR040365">
    <property type="entry name" value="EFHD1/2"/>
</dbReference>
<name>A0A0P5Z247_9CRUS</name>
<dbReference type="FunFam" id="1.10.238.10:FF:000112">
    <property type="entry name" value="EF-hand domain family, member D2"/>
    <property type="match status" value="1"/>
</dbReference>
<dbReference type="Pfam" id="PF13499">
    <property type="entry name" value="EF-hand_7"/>
    <property type="match status" value="1"/>
</dbReference>
<gene>
    <name evidence="1" type="ORF">APZ42_020317</name>
</gene>
<organism evidence="1 2">
    <name type="scientific">Daphnia magna</name>
    <dbReference type="NCBI Taxonomy" id="35525"/>
    <lineage>
        <taxon>Eukaryota</taxon>
        <taxon>Metazoa</taxon>
        <taxon>Ecdysozoa</taxon>
        <taxon>Arthropoda</taxon>
        <taxon>Crustacea</taxon>
        <taxon>Branchiopoda</taxon>
        <taxon>Diplostraca</taxon>
        <taxon>Cladocera</taxon>
        <taxon>Anomopoda</taxon>
        <taxon>Daphniidae</taxon>
        <taxon>Daphnia</taxon>
    </lineage>
</organism>
<evidence type="ECO:0000313" key="1">
    <source>
        <dbReference type="EMBL" id="KZS14366.1"/>
    </source>
</evidence>
<dbReference type="SUPFAM" id="SSF47473">
    <property type="entry name" value="EF-hand"/>
    <property type="match status" value="1"/>
</dbReference>
<dbReference type="EMBL" id="LRGB01000966">
    <property type="protein sequence ID" value="KZS14366.1"/>
    <property type="molecule type" value="Genomic_DNA"/>
</dbReference>
<dbReference type="STRING" id="35525.A0A0P5Z247"/>
<dbReference type="SMART" id="SM00054">
    <property type="entry name" value="EFh"/>
    <property type="match status" value="2"/>
</dbReference>
<dbReference type="PANTHER" id="PTHR13025:SF6">
    <property type="entry name" value="EF-HAND DOMAIN-CONTAINING PROTEIN-RELATED"/>
    <property type="match status" value="1"/>
</dbReference>
<dbReference type="InterPro" id="IPR018247">
    <property type="entry name" value="EF_Hand_1_Ca_BS"/>
</dbReference>
<dbReference type="Proteomes" id="UP000076858">
    <property type="component" value="Unassembled WGS sequence"/>
</dbReference>
<reference evidence="1 2" key="1">
    <citation type="submission" date="2016-03" db="EMBL/GenBank/DDBJ databases">
        <title>EvidentialGene: Evidence-directed Construction of Genes on Genomes.</title>
        <authorList>
            <person name="Gilbert D.G."/>
            <person name="Choi J.-H."/>
            <person name="Mockaitis K."/>
            <person name="Colbourne J."/>
            <person name="Pfrender M."/>
        </authorList>
    </citation>
    <scope>NUCLEOTIDE SEQUENCE [LARGE SCALE GENOMIC DNA]</scope>
    <source>
        <strain evidence="1 2">Xinb3</strain>
        <tissue evidence="1">Complete organism</tissue>
    </source>
</reference>
<protein>
    <submittedName>
        <fullName evidence="1">EF-hand domain-containing protein</fullName>
    </submittedName>
</protein>
<comment type="caution">
    <text evidence="1">The sequence shown here is derived from an EMBL/GenBank/DDBJ whole genome shotgun (WGS) entry which is preliminary data.</text>
</comment>
<dbReference type="OrthoDB" id="6572480at2759"/>
<dbReference type="AlphaFoldDB" id="A0A0P5Z247"/>